<protein>
    <submittedName>
        <fullName evidence="1">Uncharacterized protein</fullName>
    </submittedName>
</protein>
<proteinExistence type="predicted"/>
<evidence type="ECO:0000313" key="1">
    <source>
        <dbReference type="EMBL" id="KER26497.1"/>
    </source>
</evidence>
<sequence>MPACLLFVEVSHTQQDRTEVRIIGVTGVGFRGAGGASAVDSIVAVDGASRITVSGFGCPVPSPVPSFPLGASEETDTSCMTSPVKLTKLIEEAPDPSSGRFCSGLTVVETVVMGPEVEPRLRGETTLWSEREFTDRKVRGSNPTSGSRLTLCRLGRPGTILALMLPSDGMAGISHHQRAADFKKMHRMQLRKHQEKDIHWWSNPSYLKQSKEKIIGTRDHRTRWLKWLEREITDRKARAKQPSSRYKLSLKRQNRITYVDRMLGYSDSLDFGIYGVGAMHGPKAECALRDWYLNNRTPTCKRCACCVQQDSSIYAEKDFRRDLLRSLRPTRSTDIILAGDMKAQADRPTSDTSACTS</sequence>
<dbReference type="AlphaFoldDB" id="A0A074ZL32"/>
<dbReference type="RefSeq" id="XP_009169769.1">
    <property type="nucleotide sequence ID" value="XM_009171505.1"/>
</dbReference>
<dbReference type="Proteomes" id="UP000054324">
    <property type="component" value="Unassembled WGS sequence"/>
</dbReference>
<organism evidence="1 2">
    <name type="scientific">Opisthorchis viverrini</name>
    <name type="common">Southeast Asian liver fluke</name>
    <dbReference type="NCBI Taxonomy" id="6198"/>
    <lineage>
        <taxon>Eukaryota</taxon>
        <taxon>Metazoa</taxon>
        <taxon>Spiralia</taxon>
        <taxon>Lophotrochozoa</taxon>
        <taxon>Platyhelminthes</taxon>
        <taxon>Trematoda</taxon>
        <taxon>Digenea</taxon>
        <taxon>Opisthorchiida</taxon>
        <taxon>Opisthorchiata</taxon>
        <taxon>Opisthorchiidae</taxon>
        <taxon>Opisthorchis</taxon>
    </lineage>
</organism>
<name>A0A074ZL32_OPIVI</name>
<gene>
    <name evidence="1" type="ORF">T265_06285</name>
</gene>
<dbReference type="STRING" id="6198.A0A074ZL32"/>
<keyword evidence="2" id="KW-1185">Reference proteome</keyword>
<dbReference type="OrthoDB" id="775260at2759"/>
<reference evidence="1 2" key="1">
    <citation type="submission" date="2013-11" db="EMBL/GenBank/DDBJ databases">
        <title>Opisthorchis viverrini - life in the bile duct.</title>
        <authorList>
            <person name="Young N.D."/>
            <person name="Nagarajan N."/>
            <person name="Lin S.J."/>
            <person name="Korhonen P.K."/>
            <person name="Jex A.R."/>
            <person name="Hall R.S."/>
            <person name="Safavi-Hemami H."/>
            <person name="Kaewkong W."/>
            <person name="Bertrand D."/>
            <person name="Gao S."/>
            <person name="Seet Q."/>
            <person name="Wongkham S."/>
            <person name="Teh B.T."/>
            <person name="Wongkham C."/>
            <person name="Intapan P.M."/>
            <person name="Maleewong W."/>
            <person name="Yang X."/>
            <person name="Hu M."/>
            <person name="Wang Z."/>
            <person name="Hofmann A."/>
            <person name="Sternberg P.W."/>
            <person name="Tan P."/>
            <person name="Wang J."/>
            <person name="Gasser R.B."/>
        </authorList>
    </citation>
    <scope>NUCLEOTIDE SEQUENCE [LARGE SCALE GENOMIC DNA]</scope>
</reference>
<accession>A0A074ZL32</accession>
<dbReference type="CTD" id="20320467"/>
<dbReference type="KEGG" id="ovi:T265_06285"/>
<evidence type="ECO:0000313" key="2">
    <source>
        <dbReference type="Proteomes" id="UP000054324"/>
    </source>
</evidence>
<dbReference type="GeneID" id="20320467"/>
<dbReference type="EMBL" id="KL596746">
    <property type="protein sequence ID" value="KER26497.1"/>
    <property type="molecule type" value="Genomic_DNA"/>
</dbReference>